<dbReference type="GO" id="GO:0008652">
    <property type="term" value="P:amino acid biosynthetic process"/>
    <property type="evidence" value="ECO:0007669"/>
    <property type="project" value="UniProtKB-KW"/>
</dbReference>
<feature type="binding site" evidence="8">
    <location>
        <begin position="152"/>
        <end position="157"/>
    </location>
    <ligand>
        <name>NADP(+)</name>
        <dbReference type="ChEBI" id="CHEBI:58349"/>
    </ligand>
</feature>
<dbReference type="Pfam" id="PF01488">
    <property type="entry name" value="Shikimate_DH"/>
    <property type="match status" value="1"/>
</dbReference>
<accession>I8AHP1</accession>
<dbReference type="Proteomes" id="UP000004080">
    <property type="component" value="Unassembled WGS sequence"/>
</dbReference>
<name>I8AHP1_9BACL</name>
<feature type="binding site" evidence="8">
    <location>
        <position position="241"/>
    </location>
    <ligand>
        <name>NADP(+)</name>
        <dbReference type="ChEBI" id="CHEBI:58349"/>
    </ligand>
</feature>
<dbReference type="GO" id="GO:0009073">
    <property type="term" value="P:aromatic amino acid family biosynthetic process"/>
    <property type="evidence" value="ECO:0007669"/>
    <property type="project" value="UniProtKB-KW"/>
</dbReference>
<keyword evidence="5 8" id="KW-0560">Oxidoreductase</keyword>
<dbReference type="Pfam" id="PF18317">
    <property type="entry name" value="SDH_C"/>
    <property type="match status" value="1"/>
</dbReference>
<feature type="binding site" evidence="8">
    <location>
        <position position="248"/>
    </location>
    <ligand>
        <name>shikimate</name>
        <dbReference type="ChEBI" id="CHEBI:36208"/>
    </ligand>
</feature>
<evidence type="ECO:0000313" key="12">
    <source>
        <dbReference type="EMBL" id="EIT85247.1"/>
    </source>
</evidence>
<dbReference type="InterPro" id="IPR041121">
    <property type="entry name" value="SDH_C"/>
</dbReference>
<dbReference type="SUPFAM" id="SSF51735">
    <property type="entry name" value="NAD(P)-binding Rossmann-fold domains"/>
    <property type="match status" value="1"/>
</dbReference>
<evidence type="ECO:0000256" key="3">
    <source>
        <dbReference type="ARBA" id="ARBA00022605"/>
    </source>
</evidence>
<dbReference type="InterPro" id="IPR013708">
    <property type="entry name" value="Shikimate_DH-bd_N"/>
</dbReference>
<keyword evidence="3 8" id="KW-0028">Amino-acid biosynthesis</keyword>
<dbReference type="HAMAP" id="MF_00222">
    <property type="entry name" value="Shikimate_DH_AroE"/>
    <property type="match status" value="1"/>
</dbReference>
<dbReference type="RefSeq" id="WP_007202265.1">
    <property type="nucleotide sequence ID" value="NZ_AKKV01000026.1"/>
</dbReference>
<dbReference type="EMBL" id="AKKV01000026">
    <property type="protein sequence ID" value="EIT85247.1"/>
    <property type="molecule type" value="Genomic_DNA"/>
</dbReference>
<keyword evidence="4 8" id="KW-0521">NADP</keyword>
<feature type="domain" description="SDH C-terminal" evidence="11">
    <location>
        <begin position="241"/>
        <end position="270"/>
    </location>
</feature>
<dbReference type="EC" id="1.1.1.25" evidence="2 8"/>
<comment type="catalytic activity">
    <reaction evidence="7 8">
        <text>shikimate + NADP(+) = 3-dehydroshikimate + NADPH + H(+)</text>
        <dbReference type="Rhea" id="RHEA:17737"/>
        <dbReference type="ChEBI" id="CHEBI:15378"/>
        <dbReference type="ChEBI" id="CHEBI:16630"/>
        <dbReference type="ChEBI" id="CHEBI:36208"/>
        <dbReference type="ChEBI" id="CHEBI:57783"/>
        <dbReference type="ChEBI" id="CHEBI:58349"/>
        <dbReference type="EC" id="1.1.1.25"/>
    </reaction>
</comment>
<feature type="binding site" evidence="8">
    <location>
        <position position="78"/>
    </location>
    <ligand>
        <name>NADP(+)</name>
        <dbReference type="ChEBI" id="CHEBI:58349"/>
    </ligand>
</feature>
<dbReference type="UniPathway" id="UPA00053">
    <property type="reaction ID" value="UER00087"/>
</dbReference>
<comment type="subunit">
    <text evidence="8">Homodimer.</text>
</comment>
<dbReference type="GO" id="GO:0004764">
    <property type="term" value="F:shikimate 3-dehydrogenase (NADP+) activity"/>
    <property type="evidence" value="ECO:0007669"/>
    <property type="project" value="UniProtKB-UniRule"/>
</dbReference>
<feature type="binding site" evidence="8">
    <location>
        <position position="218"/>
    </location>
    <ligand>
        <name>NADP(+)</name>
        <dbReference type="ChEBI" id="CHEBI:58349"/>
    </ligand>
</feature>
<dbReference type="GO" id="GO:0050661">
    <property type="term" value="F:NADP binding"/>
    <property type="evidence" value="ECO:0007669"/>
    <property type="project" value="InterPro"/>
</dbReference>
<dbReference type="InterPro" id="IPR046346">
    <property type="entry name" value="Aminoacid_DH-like_N_sf"/>
</dbReference>
<organism evidence="12 13">
    <name type="scientific">Fictibacillus macauensis ZFHKF-1</name>
    <dbReference type="NCBI Taxonomy" id="1196324"/>
    <lineage>
        <taxon>Bacteria</taxon>
        <taxon>Bacillati</taxon>
        <taxon>Bacillota</taxon>
        <taxon>Bacilli</taxon>
        <taxon>Bacillales</taxon>
        <taxon>Fictibacillaceae</taxon>
        <taxon>Fictibacillus</taxon>
    </lineage>
</organism>
<feature type="binding site" evidence="8">
    <location>
        <begin position="128"/>
        <end position="132"/>
    </location>
    <ligand>
        <name>NADP(+)</name>
        <dbReference type="ChEBI" id="CHEBI:58349"/>
    </ligand>
</feature>
<proteinExistence type="inferred from homology"/>
<sequence length="281" mass="30658">MAQLTGLLGYPVHHSVSPQMQNAAFNEQGLSFEYEKFNVPPEQLQQAVEALKTFHYKGCNVTIPHKTAVMPFLDEISEEARRIGAVNTIVNENGVLVGYNTDGAGFVKGVERLMNRRISSQDTILVIGAGGASRAICYALANKNPKVVAIANRTEAKATQIANDCLRESDVVLSLQQAEEQLASFGIVINTTSMGMNEDDPLPLSLTHLNEGTYVIDIIYNPFQTKWLTLAKEKGAIIDNGVAMLVFQGALAFTKWTGKEPNVSLMEQIVVKSVGGNYVIR</sequence>
<feature type="binding site" evidence="8">
    <location>
        <position position="102"/>
    </location>
    <ligand>
        <name>shikimate</name>
        <dbReference type="ChEBI" id="CHEBI:36208"/>
    </ligand>
</feature>
<evidence type="ECO:0000256" key="6">
    <source>
        <dbReference type="ARBA" id="ARBA00023141"/>
    </source>
</evidence>
<dbReference type="eggNOG" id="COG0169">
    <property type="taxonomic scope" value="Bacteria"/>
</dbReference>
<dbReference type="GO" id="GO:0009423">
    <property type="term" value="P:chorismate biosynthetic process"/>
    <property type="evidence" value="ECO:0007669"/>
    <property type="project" value="UniProtKB-UniRule"/>
</dbReference>
<dbReference type="Pfam" id="PF08501">
    <property type="entry name" value="Shikimate_dh_N"/>
    <property type="match status" value="1"/>
</dbReference>
<feature type="binding site" evidence="8">
    <location>
        <position position="62"/>
    </location>
    <ligand>
        <name>shikimate</name>
        <dbReference type="ChEBI" id="CHEBI:36208"/>
    </ligand>
</feature>
<evidence type="ECO:0000259" key="9">
    <source>
        <dbReference type="Pfam" id="PF01488"/>
    </source>
</evidence>
<dbReference type="InterPro" id="IPR036291">
    <property type="entry name" value="NAD(P)-bd_dom_sf"/>
</dbReference>
<dbReference type="GO" id="GO:0019632">
    <property type="term" value="P:shikimate metabolic process"/>
    <property type="evidence" value="ECO:0007669"/>
    <property type="project" value="InterPro"/>
</dbReference>
<evidence type="ECO:0000256" key="4">
    <source>
        <dbReference type="ARBA" id="ARBA00022857"/>
    </source>
</evidence>
<dbReference type="InterPro" id="IPR006151">
    <property type="entry name" value="Shikm_DH/Glu-tRNA_Rdtase"/>
</dbReference>
<evidence type="ECO:0000256" key="8">
    <source>
        <dbReference type="HAMAP-Rule" id="MF_00222"/>
    </source>
</evidence>
<dbReference type="Gene3D" id="3.40.50.720">
    <property type="entry name" value="NAD(P)-binding Rossmann-like Domain"/>
    <property type="match status" value="1"/>
</dbReference>
<dbReference type="InterPro" id="IPR022893">
    <property type="entry name" value="Shikimate_DH_fam"/>
</dbReference>
<feature type="domain" description="Quinate/shikimate 5-dehydrogenase/glutamyl-tRNA reductase" evidence="9">
    <location>
        <begin position="120"/>
        <end position="193"/>
    </location>
</feature>
<evidence type="ECO:0000256" key="1">
    <source>
        <dbReference type="ARBA" id="ARBA00004871"/>
    </source>
</evidence>
<dbReference type="PANTHER" id="PTHR21089">
    <property type="entry name" value="SHIKIMATE DEHYDROGENASE"/>
    <property type="match status" value="1"/>
</dbReference>
<comment type="function">
    <text evidence="8">Involved in the biosynthesis of the chorismate, which leads to the biosynthesis of aromatic amino acids. Catalyzes the reversible NADPH linked reduction of 3-dehydroshikimate (DHSA) to yield shikimate (SA).</text>
</comment>
<evidence type="ECO:0000256" key="5">
    <source>
        <dbReference type="ARBA" id="ARBA00023002"/>
    </source>
</evidence>
<dbReference type="OrthoDB" id="9792692at2"/>
<evidence type="ECO:0000259" key="10">
    <source>
        <dbReference type="Pfam" id="PF08501"/>
    </source>
</evidence>
<dbReference type="InterPro" id="IPR011342">
    <property type="entry name" value="Shikimate_DH"/>
</dbReference>
<dbReference type="NCBIfam" id="NF001319">
    <property type="entry name" value="PRK00258.3-3"/>
    <property type="match status" value="1"/>
</dbReference>
<evidence type="ECO:0000256" key="7">
    <source>
        <dbReference type="ARBA" id="ARBA00049442"/>
    </source>
</evidence>
<dbReference type="PATRIC" id="fig|1196324.3.peg.2230"/>
<dbReference type="CDD" id="cd01065">
    <property type="entry name" value="NAD_bind_Shikimate_DH"/>
    <property type="match status" value="1"/>
</dbReference>
<dbReference type="PANTHER" id="PTHR21089:SF1">
    <property type="entry name" value="BIFUNCTIONAL 3-DEHYDROQUINATE DEHYDRATASE_SHIKIMATE DEHYDROGENASE, CHLOROPLASTIC"/>
    <property type="match status" value="1"/>
</dbReference>
<evidence type="ECO:0000313" key="13">
    <source>
        <dbReference type="Proteomes" id="UP000004080"/>
    </source>
</evidence>
<dbReference type="GO" id="GO:0005829">
    <property type="term" value="C:cytosol"/>
    <property type="evidence" value="ECO:0007669"/>
    <property type="project" value="TreeGrafter"/>
</dbReference>
<dbReference type="FunFam" id="3.40.50.10860:FF:000004">
    <property type="entry name" value="Quinate/shikimate dehydrogenase"/>
    <property type="match status" value="1"/>
</dbReference>
<feature type="binding site" evidence="8">
    <location>
        <begin position="15"/>
        <end position="17"/>
    </location>
    <ligand>
        <name>shikimate</name>
        <dbReference type="ChEBI" id="CHEBI:36208"/>
    </ligand>
</feature>
<dbReference type="AlphaFoldDB" id="I8AHP1"/>
<keyword evidence="13" id="KW-1185">Reference proteome</keyword>
<feature type="active site" description="Proton acceptor" evidence="8">
    <location>
        <position position="66"/>
    </location>
</feature>
<dbReference type="NCBIfam" id="TIGR00507">
    <property type="entry name" value="aroE"/>
    <property type="match status" value="1"/>
</dbReference>
<comment type="caution">
    <text evidence="12">The sequence shown here is derived from an EMBL/GenBank/DDBJ whole genome shotgun (WGS) entry which is preliminary data.</text>
</comment>
<gene>
    <name evidence="8 12" type="primary">aroE</name>
    <name evidence="12" type="ORF">A374_10905</name>
</gene>
<comment type="similarity">
    <text evidence="8">Belongs to the shikimate dehydrogenase family.</text>
</comment>
<evidence type="ECO:0000259" key="11">
    <source>
        <dbReference type="Pfam" id="PF18317"/>
    </source>
</evidence>
<comment type="pathway">
    <text evidence="1 8">Metabolic intermediate biosynthesis; chorismate biosynthesis; chorismate from D-erythrose 4-phosphate and phosphoenolpyruvate: step 4/7.</text>
</comment>
<protein>
    <recommendedName>
        <fullName evidence="2 8">Shikimate dehydrogenase (NADP(+))</fullName>
        <shortName evidence="8">SDH</shortName>
        <ecNumber evidence="2 8">1.1.1.25</ecNumber>
    </recommendedName>
</protein>
<feature type="domain" description="Shikimate dehydrogenase substrate binding N-terminal" evidence="10">
    <location>
        <begin position="7"/>
        <end position="89"/>
    </location>
</feature>
<dbReference type="STRING" id="1196324.A374_10905"/>
<feature type="binding site" evidence="8">
    <location>
        <position position="220"/>
    </location>
    <ligand>
        <name>shikimate</name>
        <dbReference type="ChEBI" id="CHEBI:36208"/>
    </ligand>
</feature>
<keyword evidence="6 8" id="KW-0057">Aromatic amino acid biosynthesis</keyword>
<feature type="binding site" evidence="8">
    <location>
        <position position="87"/>
    </location>
    <ligand>
        <name>shikimate</name>
        <dbReference type="ChEBI" id="CHEBI:36208"/>
    </ligand>
</feature>
<dbReference type="SUPFAM" id="SSF53223">
    <property type="entry name" value="Aminoacid dehydrogenase-like, N-terminal domain"/>
    <property type="match status" value="1"/>
</dbReference>
<reference evidence="12 13" key="1">
    <citation type="journal article" date="2012" name="J. Bacteriol.">
        <title>Genome of Bacillus macauensis ZFHKF-1, a Long-Chain-Forming Bacterium.</title>
        <authorList>
            <person name="Cai L."/>
            <person name="Zhang T."/>
        </authorList>
    </citation>
    <scope>NUCLEOTIDE SEQUENCE [LARGE SCALE GENOMIC DNA]</scope>
    <source>
        <strain evidence="12 13">ZFHKF-1</strain>
    </source>
</reference>
<evidence type="ECO:0000256" key="2">
    <source>
        <dbReference type="ARBA" id="ARBA00012962"/>
    </source>
</evidence>
<dbReference type="Gene3D" id="3.40.50.10860">
    <property type="entry name" value="Leucine Dehydrogenase, chain A, domain 1"/>
    <property type="match status" value="1"/>
</dbReference>